<dbReference type="Gene3D" id="3.40.50.1980">
    <property type="entry name" value="Nitrogenase molybdenum iron protein domain"/>
    <property type="match status" value="1"/>
</dbReference>
<dbReference type="SUPFAM" id="SSF53807">
    <property type="entry name" value="Helical backbone' metal receptor"/>
    <property type="match status" value="1"/>
</dbReference>
<dbReference type="OrthoDB" id="24039at2157"/>
<dbReference type="PANTHER" id="PTHR30535:SF34">
    <property type="entry name" value="MOLYBDATE-BINDING PROTEIN MOLA"/>
    <property type="match status" value="1"/>
</dbReference>
<sequence>MLLTKALDDTPRRIVSLNPSITEFLFIIGAGNRVVGTDVWSYRPREAMRTIKIGSFTSADIEAIKKLNPDLVILSYPVQRQLVEPMSSIASVLAVPMPVNLNAVMSSFEMIGKLLDLDEETHRIMGIYMDLLRYSIDLRDTLVVLSLGDYVIPCESSYIVSALDKVGIKYVKGLKCIELITNRDDVLNIVNRTNPQLVIYEGKTKVYRPQETNWISKPMLYTPNDTLAHFGPSFPLDIQLLINAIKNGEKTVRGTSSIVRPSLYDPWYRIFLT</sequence>
<accession>F0QY17</accession>
<feature type="domain" description="Fe/B12 periplasmic-binding" evidence="1">
    <location>
        <begin position="13"/>
        <end position="125"/>
    </location>
</feature>
<keyword evidence="3" id="KW-1185">Reference proteome</keyword>
<organism evidence="2 3">
    <name type="scientific">Vulcanisaeta moutnovskia (strain 768-28)</name>
    <dbReference type="NCBI Taxonomy" id="985053"/>
    <lineage>
        <taxon>Archaea</taxon>
        <taxon>Thermoproteota</taxon>
        <taxon>Thermoprotei</taxon>
        <taxon>Thermoproteales</taxon>
        <taxon>Thermoproteaceae</taxon>
        <taxon>Vulcanisaeta</taxon>
    </lineage>
</organism>
<dbReference type="Proteomes" id="UP000007485">
    <property type="component" value="Chromosome"/>
</dbReference>
<dbReference type="eggNOG" id="arCOG04233">
    <property type="taxonomic scope" value="Archaea"/>
</dbReference>
<dbReference type="STRING" id="985053.VMUT_2310"/>
<dbReference type="InterPro" id="IPR002491">
    <property type="entry name" value="ABC_transptr_periplasmic_BD"/>
</dbReference>
<dbReference type="RefSeq" id="WP_013605664.1">
    <property type="nucleotide sequence ID" value="NC_015151.1"/>
</dbReference>
<dbReference type="InterPro" id="IPR050902">
    <property type="entry name" value="ABC_Transporter_SBP"/>
</dbReference>
<protein>
    <submittedName>
        <fullName evidence="2">Periplasmic binding protein</fullName>
    </submittedName>
</protein>
<dbReference type="AlphaFoldDB" id="F0QY17"/>
<gene>
    <name evidence="2" type="ordered locus">VMUT_2310</name>
</gene>
<dbReference type="HOGENOM" id="CLU_038034_2_8_2"/>
<dbReference type="EMBL" id="CP002529">
    <property type="protein sequence ID" value="ADY02503.1"/>
    <property type="molecule type" value="Genomic_DNA"/>
</dbReference>
<proteinExistence type="predicted"/>
<evidence type="ECO:0000313" key="2">
    <source>
        <dbReference type="EMBL" id="ADY02503.1"/>
    </source>
</evidence>
<evidence type="ECO:0000313" key="3">
    <source>
        <dbReference type="Proteomes" id="UP000007485"/>
    </source>
</evidence>
<evidence type="ECO:0000259" key="1">
    <source>
        <dbReference type="PROSITE" id="PS50983"/>
    </source>
</evidence>
<reference evidence="2 3" key="1">
    <citation type="journal article" date="2011" name="J. Bacteriol.">
        <title>Complete genome sequence of 'Vulcanisaeta moutnovskia' strain 768-28, a novel member of the hyperthermophilic crenarchaeal genus vulcanisaeta.</title>
        <authorList>
            <person name="Gumerov V.M."/>
            <person name="Mardanov A.V."/>
            <person name="Beletsky A.V."/>
            <person name="Prokofeva M.I."/>
            <person name="Bonch-Osmolovskaya E.A."/>
            <person name="Ravin N.V."/>
            <person name="Skryabin K.G."/>
        </authorList>
    </citation>
    <scope>NUCLEOTIDE SEQUENCE [LARGE SCALE GENOMIC DNA]</scope>
    <source>
        <strain evidence="2 3">768-28</strain>
    </source>
</reference>
<dbReference type="Pfam" id="PF01497">
    <property type="entry name" value="Peripla_BP_2"/>
    <property type="match status" value="1"/>
</dbReference>
<dbReference type="PANTHER" id="PTHR30535">
    <property type="entry name" value="VITAMIN B12-BINDING PROTEIN"/>
    <property type="match status" value="1"/>
</dbReference>
<dbReference type="KEGG" id="vmo:VMUT_2310"/>
<dbReference type="PROSITE" id="PS50983">
    <property type="entry name" value="FE_B12_PBP"/>
    <property type="match status" value="1"/>
</dbReference>
<name>F0QY17_VULM7</name>
<dbReference type="GeneID" id="10289962"/>